<comment type="caution">
    <text evidence="1">The sequence shown here is derived from an EMBL/GenBank/DDBJ whole genome shotgun (WGS) entry which is preliminary data.</text>
</comment>
<reference evidence="1" key="1">
    <citation type="submission" date="2020-08" db="EMBL/GenBank/DDBJ databases">
        <title>Genome public.</title>
        <authorList>
            <person name="Liu C."/>
            <person name="Sun Q."/>
        </authorList>
    </citation>
    <scope>NUCLEOTIDE SEQUENCE</scope>
    <source>
        <strain evidence="1">NSJ-55</strain>
    </source>
</reference>
<name>A0A923LGZ0_9FIRM</name>
<dbReference type="AlphaFoldDB" id="A0A923LGZ0"/>
<proteinExistence type="predicted"/>
<protein>
    <submittedName>
        <fullName evidence="1">Uncharacterized protein</fullName>
    </submittedName>
</protein>
<keyword evidence="2" id="KW-1185">Reference proteome</keyword>
<dbReference type="EMBL" id="JACOPF010000001">
    <property type="protein sequence ID" value="MBC5688099.1"/>
    <property type="molecule type" value="Genomic_DNA"/>
</dbReference>
<dbReference type="Proteomes" id="UP000652477">
    <property type="component" value="Unassembled WGS sequence"/>
</dbReference>
<sequence length="75" mass="8844">MYIYESHMGGLFTSDQELDVEECHCETCGDYDWLIGEADTKEEAWELLKDDTNINDSGGWDYEYIQNFLNDNFEE</sequence>
<gene>
    <name evidence="1" type="ORF">H8S37_04015</name>
</gene>
<organism evidence="1 2">
    <name type="scientific">Mediterraneibacter hominis</name>
    <dbReference type="NCBI Taxonomy" id="2763054"/>
    <lineage>
        <taxon>Bacteria</taxon>
        <taxon>Bacillati</taxon>
        <taxon>Bacillota</taxon>
        <taxon>Clostridia</taxon>
        <taxon>Lachnospirales</taxon>
        <taxon>Lachnospiraceae</taxon>
        <taxon>Mediterraneibacter</taxon>
    </lineage>
</organism>
<dbReference type="RefSeq" id="WP_186874733.1">
    <property type="nucleotide sequence ID" value="NZ_JACOPF010000001.1"/>
</dbReference>
<evidence type="ECO:0000313" key="2">
    <source>
        <dbReference type="Proteomes" id="UP000652477"/>
    </source>
</evidence>
<accession>A0A923LGZ0</accession>
<evidence type="ECO:0000313" key="1">
    <source>
        <dbReference type="EMBL" id="MBC5688099.1"/>
    </source>
</evidence>